<sequence>MANMGKGLLQNLGNPEIMTPLCPYAEPLKVSELGIHLESLGVCPEFAQTVVLVIFRAAQVNSASPEPTPGQVRLLRSSVPPLSVPPLSVPLLFCLLLNILVPVP</sequence>
<dbReference type="HOGENOM" id="CLU_2278360_0_0_1"/>
<evidence type="ECO:0000313" key="2">
    <source>
        <dbReference type="Proteomes" id="UP000054538"/>
    </source>
</evidence>
<organism evidence="1 2">
    <name type="scientific">Paxillus rubicundulus Ve08.2h10</name>
    <dbReference type="NCBI Taxonomy" id="930991"/>
    <lineage>
        <taxon>Eukaryota</taxon>
        <taxon>Fungi</taxon>
        <taxon>Dikarya</taxon>
        <taxon>Basidiomycota</taxon>
        <taxon>Agaricomycotina</taxon>
        <taxon>Agaricomycetes</taxon>
        <taxon>Agaricomycetidae</taxon>
        <taxon>Boletales</taxon>
        <taxon>Paxilineae</taxon>
        <taxon>Paxillaceae</taxon>
        <taxon>Paxillus</taxon>
    </lineage>
</organism>
<dbReference type="InParanoid" id="A0A0D0BJE8"/>
<gene>
    <name evidence="1" type="ORF">PAXRUDRAFT_22849</name>
</gene>
<dbReference type="Proteomes" id="UP000054538">
    <property type="component" value="Unassembled WGS sequence"/>
</dbReference>
<evidence type="ECO:0000313" key="1">
    <source>
        <dbReference type="EMBL" id="KIK71777.1"/>
    </source>
</evidence>
<keyword evidence="2" id="KW-1185">Reference proteome</keyword>
<dbReference type="AlphaFoldDB" id="A0A0D0BJE8"/>
<protein>
    <submittedName>
        <fullName evidence="1">Uncharacterized protein</fullName>
    </submittedName>
</protein>
<reference evidence="2" key="2">
    <citation type="submission" date="2015-01" db="EMBL/GenBank/DDBJ databases">
        <title>Evolutionary Origins and Diversification of the Mycorrhizal Mutualists.</title>
        <authorList>
            <consortium name="DOE Joint Genome Institute"/>
            <consortium name="Mycorrhizal Genomics Consortium"/>
            <person name="Kohler A."/>
            <person name="Kuo A."/>
            <person name="Nagy L.G."/>
            <person name="Floudas D."/>
            <person name="Copeland A."/>
            <person name="Barry K.W."/>
            <person name="Cichocki N."/>
            <person name="Veneault-Fourrey C."/>
            <person name="LaButti K."/>
            <person name="Lindquist E.A."/>
            <person name="Lipzen A."/>
            <person name="Lundell T."/>
            <person name="Morin E."/>
            <person name="Murat C."/>
            <person name="Riley R."/>
            <person name="Ohm R."/>
            <person name="Sun H."/>
            <person name="Tunlid A."/>
            <person name="Henrissat B."/>
            <person name="Grigoriev I.V."/>
            <person name="Hibbett D.S."/>
            <person name="Martin F."/>
        </authorList>
    </citation>
    <scope>NUCLEOTIDE SEQUENCE [LARGE SCALE GENOMIC DNA]</scope>
    <source>
        <strain evidence="2">Ve08.2h10</strain>
    </source>
</reference>
<dbReference type="EMBL" id="KN831678">
    <property type="protein sequence ID" value="KIK71777.1"/>
    <property type="molecule type" value="Genomic_DNA"/>
</dbReference>
<reference evidence="1 2" key="1">
    <citation type="submission" date="2014-04" db="EMBL/GenBank/DDBJ databases">
        <authorList>
            <consortium name="DOE Joint Genome Institute"/>
            <person name="Kuo A."/>
            <person name="Kohler A."/>
            <person name="Jargeat P."/>
            <person name="Nagy L.G."/>
            <person name="Floudas D."/>
            <person name="Copeland A."/>
            <person name="Barry K.W."/>
            <person name="Cichocki N."/>
            <person name="Veneault-Fourrey C."/>
            <person name="LaButti K."/>
            <person name="Lindquist E.A."/>
            <person name="Lipzen A."/>
            <person name="Lundell T."/>
            <person name="Morin E."/>
            <person name="Murat C."/>
            <person name="Sun H."/>
            <person name="Tunlid A."/>
            <person name="Henrissat B."/>
            <person name="Grigoriev I.V."/>
            <person name="Hibbett D.S."/>
            <person name="Martin F."/>
            <person name="Nordberg H.P."/>
            <person name="Cantor M.N."/>
            <person name="Hua S.X."/>
        </authorList>
    </citation>
    <scope>NUCLEOTIDE SEQUENCE [LARGE SCALE GENOMIC DNA]</scope>
    <source>
        <strain evidence="1 2">Ve08.2h10</strain>
    </source>
</reference>
<name>A0A0D0BJE8_9AGAM</name>
<proteinExistence type="predicted"/>
<accession>A0A0D0BJE8</accession>